<protein>
    <submittedName>
        <fullName evidence="3">Uncharacterized protein</fullName>
    </submittedName>
</protein>
<keyword evidence="2" id="KW-1133">Transmembrane helix</keyword>
<evidence type="ECO:0000313" key="4">
    <source>
        <dbReference type="Proteomes" id="UP000034231"/>
    </source>
</evidence>
<evidence type="ECO:0000256" key="2">
    <source>
        <dbReference type="SAM" id="Phobius"/>
    </source>
</evidence>
<dbReference type="AlphaFoldDB" id="A0A0G0IGL4"/>
<dbReference type="EMBL" id="LBTX01000008">
    <property type="protein sequence ID" value="KKQ50125.1"/>
    <property type="molecule type" value="Genomic_DNA"/>
</dbReference>
<feature type="region of interest" description="Disordered" evidence="1">
    <location>
        <begin position="30"/>
        <end position="51"/>
    </location>
</feature>
<feature type="transmembrane region" description="Helical" evidence="2">
    <location>
        <begin position="6"/>
        <end position="23"/>
    </location>
</feature>
<feature type="compositionally biased region" description="Polar residues" evidence="1">
    <location>
        <begin position="30"/>
        <end position="41"/>
    </location>
</feature>
<keyword evidence="2" id="KW-0812">Transmembrane</keyword>
<keyword evidence="2" id="KW-0472">Membrane</keyword>
<name>A0A0G0IGL4_9BACT</name>
<comment type="caution">
    <text evidence="3">The sequence shown here is derived from an EMBL/GenBank/DDBJ whole genome shotgun (WGS) entry which is preliminary data.</text>
</comment>
<dbReference type="Proteomes" id="UP000034231">
    <property type="component" value="Unassembled WGS sequence"/>
</dbReference>
<organism evidence="3 4">
    <name type="scientific">Candidatus Shapirobacteria bacterium GW2011_GWE1_38_10</name>
    <dbReference type="NCBI Taxonomy" id="1618488"/>
    <lineage>
        <taxon>Bacteria</taxon>
        <taxon>Candidatus Shapironibacteriota</taxon>
    </lineage>
</organism>
<evidence type="ECO:0000256" key="1">
    <source>
        <dbReference type="SAM" id="MobiDB-lite"/>
    </source>
</evidence>
<reference evidence="3 4" key="1">
    <citation type="journal article" date="2015" name="Nature">
        <title>rRNA introns, odd ribosomes, and small enigmatic genomes across a large radiation of phyla.</title>
        <authorList>
            <person name="Brown C.T."/>
            <person name="Hug L.A."/>
            <person name="Thomas B.C."/>
            <person name="Sharon I."/>
            <person name="Castelle C.J."/>
            <person name="Singh A."/>
            <person name="Wilkins M.J."/>
            <person name="Williams K.H."/>
            <person name="Banfield J.F."/>
        </authorList>
    </citation>
    <scope>NUCLEOTIDE SEQUENCE [LARGE SCALE GENOMIC DNA]</scope>
</reference>
<gene>
    <name evidence="3" type="ORF">US68_C0008G0010</name>
</gene>
<sequence>MKKSTIFLIILVAIFFTSTLYLLNKESNKSKSISPTKQNEINPVETMPPTIIPTDSINSEKGTVTGNLCYPSEGIPPGTIVAKNISTGETFTQKYDGTAVDPSSKFSFPLSPGIYHFKFEVGSGGSAGYYNKCAKTMTSADCTPDENHQHLDVLVESDQTTSEISLCDFYYTSDQETMMKSTF</sequence>
<evidence type="ECO:0000313" key="3">
    <source>
        <dbReference type="EMBL" id="KKQ50125.1"/>
    </source>
</evidence>
<accession>A0A0G0IGL4</accession>
<proteinExistence type="predicted"/>